<dbReference type="KEGG" id="mor:MOC_3036"/>
<accession>A0A089NS71</accession>
<evidence type="ECO:0000256" key="2">
    <source>
        <dbReference type="ARBA" id="ARBA00009670"/>
    </source>
</evidence>
<comment type="pathway">
    <text evidence="1">Cofactor biosynthesis; ubiquinone biosynthesis [regulation].</text>
</comment>
<dbReference type="PANTHER" id="PTHR10566:SF113">
    <property type="entry name" value="PROTEIN ACTIVITY OF BC1 COMPLEX KINASE 7, CHLOROPLASTIC"/>
    <property type="match status" value="1"/>
</dbReference>
<keyword evidence="12" id="KW-1185">Reference proteome</keyword>
<comment type="similarity">
    <text evidence="2">Belongs to the protein kinase superfamily. ADCK protein kinase family.</text>
</comment>
<keyword evidence="8 9" id="KW-0472">Membrane</keyword>
<evidence type="ECO:0000313" key="11">
    <source>
        <dbReference type="EMBL" id="AIQ90791.1"/>
    </source>
</evidence>
<evidence type="ECO:0000256" key="7">
    <source>
        <dbReference type="ARBA" id="ARBA00022989"/>
    </source>
</evidence>
<dbReference type="InterPro" id="IPR004147">
    <property type="entry name" value="ABC1_dom"/>
</dbReference>
<dbReference type="EMBL" id="CP003811">
    <property type="protein sequence ID" value="AIQ90791.1"/>
    <property type="molecule type" value="Genomic_DNA"/>
</dbReference>
<name>A0A089NS71_9HYPH</name>
<evidence type="ECO:0000256" key="8">
    <source>
        <dbReference type="ARBA" id="ARBA00023136"/>
    </source>
</evidence>
<dbReference type="InterPro" id="IPR010232">
    <property type="entry name" value="UbiB"/>
</dbReference>
<keyword evidence="4" id="KW-0997">Cell inner membrane</keyword>
<dbReference type="HOGENOM" id="CLU_006533_0_0_5"/>
<dbReference type="EC" id="1.14.13.-" evidence="11"/>
<evidence type="ECO:0000256" key="5">
    <source>
        <dbReference type="ARBA" id="ARBA00022688"/>
    </source>
</evidence>
<dbReference type="Pfam" id="PF03109">
    <property type="entry name" value="ABC1"/>
    <property type="match status" value="1"/>
</dbReference>
<dbReference type="eggNOG" id="COG0661">
    <property type="taxonomic scope" value="Bacteria"/>
</dbReference>
<keyword evidence="3" id="KW-1003">Cell membrane</keyword>
<evidence type="ECO:0000256" key="1">
    <source>
        <dbReference type="ARBA" id="ARBA00005020"/>
    </source>
</evidence>
<organism evidence="11 12">
    <name type="scientific">Methylobacterium oryzae CBMB20</name>
    <dbReference type="NCBI Taxonomy" id="693986"/>
    <lineage>
        <taxon>Bacteria</taxon>
        <taxon>Pseudomonadati</taxon>
        <taxon>Pseudomonadota</taxon>
        <taxon>Alphaproteobacteria</taxon>
        <taxon>Hyphomicrobiales</taxon>
        <taxon>Methylobacteriaceae</taxon>
        <taxon>Methylobacterium</taxon>
    </lineage>
</organism>
<dbReference type="AlphaFoldDB" id="A0A089NS71"/>
<evidence type="ECO:0000256" key="3">
    <source>
        <dbReference type="ARBA" id="ARBA00022475"/>
    </source>
</evidence>
<evidence type="ECO:0000256" key="9">
    <source>
        <dbReference type="SAM" id="Phobius"/>
    </source>
</evidence>
<dbReference type="SUPFAM" id="SSF56112">
    <property type="entry name" value="Protein kinase-like (PK-like)"/>
    <property type="match status" value="1"/>
</dbReference>
<dbReference type="NCBIfam" id="TIGR01982">
    <property type="entry name" value="UbiB"/>
    <property type="match status" value="1"/>
</dbReference>
<gene>
    <name evidence="11" type="primary">aarF</name>
    <name evidence="11" type="ORF">MOC_3036</name>
</gene>
<sequence length="520" mass="57774">MISAAINLFRGARVGFVLAREGALAFADPAELPPHLRLALRLGRSLERPGLDDGAARLSAAMTRLGPSYVKFGQFLATRPDIVGMRAAFDLEKLQDRVPPFPQEVALRTVETALGKPVSQLFVSFSEPIAAASIAQVHKAIVQDADGTQRALAVKVMRPGVRERFMRDLEVMRFMARVVHALSPQAERLRPREVVEILARSVLMEMDFRLEAAAASELAENTKDDLDFRVPKPEWELTAREVLSAEWIEGTRLHSAAEIAAQGHDPQTIGRTVIQSFLRHAIRDGFFHADMHQGNLLVDAEGRLVAVDFGIMGRLGPNERRFLAEILLGFILRDYRRVAKVHFEAGYVPAHHSVEDFAQAIRAIGEPIHQRRADEISMAKVLTLLFDVTALFDMSTRTELVMLQKTMVVVEGVARSLDPRLDMWTTAEPVVRAWIARNMGPVGRAQSGLEALRVVSDVVGDIPDLAMRLKRVLVRLDEAGTGDARRLERFARNERYRAIWSTLALWAIAAGALMLAFRGG</sequence>
<keyword evidence="5" id="KW-0831">Ubiquinone biosynthesis</keyword>
<evidence type="ECO:0000259" key="10">
    <source>
        <dbReference type="Pfam" id="PF03109"/>
    </source>
</evidence>
<dbReference type="UniPathway" id="UPA00232"/>
<dbReference type="GeneID" id="96602869"/>
<feature type="domain" description="ABC1 atypical kinase-like" evidence="10">
    <location>
        <begin position="93"/>
        <end position="342"/>
    </location>
</feature>
<dbReference type="GO" id="GO:0006744">
    <property type="term" value="P:ubiquinone biosynthetic process"/>
    <property type="evidence" value="ECO:0007669"/>
    <property type="project" value="UniProtKB-UniPathway"/>
</dbReference>
<keyword evidence="11" id="KW-0560">Oxidoreductase</keyword>
<evidence type="ECO:0000256" key="4">
    <source>
        <dbReference type="ARBA" id="ARBA00022519"/>
    </source>
</evidence>
<evidence type="ECO:0000313" key="12">
    <source>
        <dbReference type="Proteomes" id="UP000029492"/>
    </source>
</evidence>
<dbReference type="InterPro" id="IPR011009">
    <property type="entry name" value="Kinase-like_dom_sf"/>
</dbReference>
<reference evidence="11 12" key="1">
    <citation type="journal article" date="2014" name="PLoS ONE">
        <title>Genome Information of Methylobacterium oryzae, a Plant-Probiotic Methylotroph in the Phyllosphere.</title>
        <authorList>
            <person name="Kwak M.J."/>
            <person name="Jeong H."/>
            <person name="Madhaiyan M."/>
            <person name="Lee Y."/>
            <person name="Sa T.M."/>
            <person name="Oh T.K."/>
            <person name="Kim J.F."/>
        </authorList>
    </citation>
    <scope>NUCLEOTIDE SEQUENCE [LARGE SCALE GENOMIC DNA]</scope>
    <source>
        <strain evidence="11 12">CBMB20</strain>
    </source>
</reference>
<dbReference type="InterPro" id="IPR050154">
    <property type="entry name" value="UbiB_kinase"/>
</dbReference>
<dbReference type="STRING" id="693986.MOC_3036"/>
<evidence type="ECO:0000256" key="6">
    <source>
        <dbReference type="ARBA" id="ARBA00022692"/>
    </source>
</evidence>
<keyword evidence="7 9" id="KW-1133">Transmembrane helix</keyword>
<dbReference type="Proteomes" id="UP000029492">
    <property type="component" value="Chromosome"/>
</dbReference>
<dbReference type="RefSeq" id="WP_043345888.1">
    <property type="nucleotide sequence ID" value="NZ_CP003811.1"/>
</dbReference>
<proteinExistence type="inferred from homology"/>
<feature type="transmembrane region" description="Helical" evidence="9">
    <location>
        <begin position="498"/>
        <end position="517"/>
    </location>
</feature>
<dbReference type="PANTHER" id="PTHR10566">
    <property type="entry name" value="CHAPERONE-ACTIVITY OF BC1 COMPLEX CABC1 -RELATED"/>
    <property type="match status" value="1"/>
</dbReference>
<protein>
    <submittedName>
        <fullName evidence="11">2-polyprenylphenol 6-hydroxylase</fullName>
        <ecNumber evidence="11">1.14.13.-</ecNumber>
    </submittedName>
</protein>
<dbReference type="GO" id="GO:0016491">
    <property type="term" value="F:oxidoreductase activity"/>
    <property type="evidence" value="ECO:0007669"/>
    <property type="project" value="UniProtKB-KW"/>
</dbReference>
<keyword evidence="6 9" id="KW-0812">Transmembrane</keyword>